<evidence type="ECO:0000313" key="1">
    <source>
        <dbReference type="EMBL" id="KKL97625.1"/>
    </source>
</evidence>
<reference evidence="1" key="1">
    <citation type="journal article" date="2015" name="Nature">
        <title>Complex archaea that bridge the gap between prokaryotes and eukaryotes.</title>
        <authorList>
            <person name="Spang A."/>
            <person name="Saw J.H."/>
            <person name="Jorgensen S.L."/>
            <person name="Zaremba-Niedzwiedzka K."/>
            <person name="Martijn J."/>
            <person name="Lind A.E."/>
            <person name="van Eijk R."/>
            <person name="Schleper C."/>
            <person name="Guy L."/>
            <person name="Ettema T.J."/>
        </authorList>
    </citation>
    <scope>NUCLEOTIDE SEQUENCE</scope>
</reference>
<comment type="caution">
    <text evidence="1">The sequence shown here is derived from an EMBL/GenBank/DDBJ whole genome shotgun (WGS) entry which is preliminary data.</text>
</comment>
<protein>
    <submittedName>
        <fullName evidence="1">Uncharacterized protein</fullName>
    </submittedName>
</protein>
<name>A0A0F9IV47_9ZZZZ</name>
<sequence length="145" mass="16373">MAFTYGGDPANSDREAVRFLIGDIDSTDQQFNDAEIDYLNAQEPNVYKAAAQGARALASKFARRADKEMGDLKIKWSQLQRSYLNLAEELEERSLSGIGTIFVGGIDKDDKDTENLRTDRIEPYFVREQFDNVRAESNPRKLSDG</sequence>
<proteinExistence type="predicted"/>
<accession>A0A0F9IV47</accession>
<organism evidence="1">
    <name type="scientific">marine sediment metagenome</name>
    <dbReference type="NCBI Taxonomy" id="412755"/>
    <lineage>
        <taxon>unclassified sequences</taxon>
        <taxon>metagenomes</taxon>
        <taxon>ecological metagenomes</taxon>
    </lineage>
</organism>
<dbReference type="EMBL" id="LAZR01018123">
    <property type="protein sequence ID" value="KKL97625.1"/>
    <property type="molecule type" value="Genomic_DNA"/>
</dbReference>
<dbReference type="AlphaFoldDB" id="A0A0F9IV47"/>
<gene>
    <name evidence="1" type="ORF">LCGC14_1832640</name>
</gene>